<name>A0A4Y1WWS6_9BACT</name>
<feature type="transmembrane region" description="Helical" evidence="10">
    <location>
        <begin position="167"/>
        <end position="185"/>
    </location>
</feature>
<gene>
    <name evidence="11" type="ORF">A5CBH24_19920</name>
</gene>
<comment type="similarity">
    <text evidence="3">Belongs to the nicotinamide ribonucleoside (NR) uptake permease (TC 4.B.1) family.</text>
</comment>
<evidence type="ECO:0000256" key="3">
    <source>
        <dbReference type="ARBA" id="ARBA00006669"/>
    </source>
</evidence>
<sequence length="190" mass="21863">MDWKLALQLAGVVLGLLYLWLEYRADIRLWIVGLVMPLVHGALYYKSGLYADCAMQVYYILAGLYGLCVWAKKPKPAERETGRIARTPARMWFRMAAAYAAIHALLYLLLVCFTDSTVPFWDSLTTALCIMAYWMLSRKYVEQWLVWLAVDVVTVGLYLYKDIPLTAGLYLLYSALAVAGYRRWLRRIGQ</sequence>
<dbReference type="InterPro" id="IPR006419">
    <property type="entry name" value="NMN_transpt_PnuC"/>
</dbReference>
<evidence type="ECO:0000256" key="6">
    <source>
        <dbReference type="ARBA" id="ARBA00022475"/>
    </source>
</evidence>
<evidence type="ECO:0000256" key="8">
    <source>
        <dbReference type="ARBA" id="ARBA00022989"/>
    </source>
</evidence>
<evidence type="ECO:0000256" key="2">
    <source>
        <dbReference type="ARBA" id="ARBA00004651"/>
    </source>
</evidence>
<dbReference type="RefSeq" id="WP_141413054.1">
    <property type="nucleotide sequence ID" value="NZ_AP019735.1"/>
</dbReference>
<keyword evidence="6" id="KW-1003">Cell membrane</keyword>
<proteinExistence type="inferred from homology"/>
<accession>A0A4Y1WWS6</accession>
<feature type="transmembrane region" description="Helical" evidence="10">
    <location>
        <begin position="92"/>
        <end position="113"/>
    </location>
</feature>
<dbReference type="KEGG" id="acou:A5CBH24_19920"/>
<dbReference type="PANTHER" id="PTHR36122">
    <property type="entry name" value="NICOTINAMIDE RIBOSIDE TRANSPORTER PNUC"/>
    <property type="match status" value="1"/>
</dbReference>
<keyword evidence="9 10" id="KW-0472">Membrane</keyword>
<dbReference type="GeneID" id="78342710"/>
<dbReference type="GO" id="GO:0034257">
    <property type="term" value="F:nicotinamide riboside transmembrane transporter activity"/>
    <property type="evidence" value="ECO:0007669"/>
    <property type="project" value="InterPro"/>
</dbReference>
<keyword evidence="12" id="KW-1185">Reference proteome</keyword>
<organism evidence="11 12">
    <name type="scientific">Alistipes communis</name>
    <dbReference type="NCBI Taxonomy" id="2585118"/>
    <lineage>
        <taxon>Bacteria</taxon>
        <taxon>Pseudomonadati</taxon>
        <taxon>Bacteroidota</taxon>
        <taxon>Bacteroidia</taxon>
        <taxon>Bacteroidales</taxon>
        <taxon>Rikenellaceae</taxon>
        <taxon>Alistipes</taxon>
    </lineage>
</organism>
<evidence type="ECO:0000256" key="10">
    <source>
        <dbReference type="SAM" id="Phobius"/>
    </source>
</evidence>
<feature type="transmembrane region" description="Helical" evidence="10">
    <location>
        <begin position="119"/>
        <end position="137"/>
    </location>
</feature>
<keyword evidence="5" id="KW-0813">Transport</keyword>
<reference evidence="12" key="1">
    <citation type="submission" date="2019-06" db="EMBL/GenBank/DDBJ databases">
        <title>Alistipes onderdonkii subsp. vulgaris subsp. nov., Alistipes dispar sp. nov. and Alistipes communis sp. nov., isolated from human faeces, and creation of Alistipes onderdonkii subsp. onderdonkii subsp. nov.</title>
        <authorList>
            <person name="Sakamoto M."/>
            <person name="Ikeyama N."/>
            <person name="Ogata Y."/>
            <person name="Suda W."/>
            <person name="Iino T."/>
            <person name="Hattori M."/>
            <person name="Ohkuma M."/>
        </authorList>
    </citation>
    <scope>NUCLEOTIDE SEQUENCE [LARGE SCALE GENOMIC DNA]</scope>
    <source>
        <strain evidence="12">5CBH24</strain>
    </source>
</reference>
<dbReference type="EMBL" id="AP019735">
    <property type="protein sequence ID" value="BBL04679.1"/>
    <property type="molecule type" value="Genomic_DNA"/>
</dbReference>
<dbReference type="NCBIfam" id="TIGR01528">
    <property type="entry name" value="NMN_trans_PnuC"/>
    <property type="match status" value="1"/>
</dbReference>
<dbReference type="GO" id="GO:0005886">
    <property type="term" value="C:plasma membrane"/>
    <property type="evidence" value="ECO:0007669"/>
    <property type="project" value="UniProtKB-SubCell"/>
</dbReference>
<dbReference type="AlphaFoldDB" id="A0A4Y1WWS6"/>
<protein>
    <recommendedName>
        <fullName evidence="4">Nicotinamide riboside transporter PnuC</fullName>
    </recommendedName>
</protein>
<evidence type="ECO:0000256" key="9">
    <source>
        <dbReference type="ARBA" id="ARBA00023136"/>
    </source>
</evidence>
<evidence type="ECO:0000256" key="1">
    <source>
        <dbReference type="ARBA" id="ARBA00002672"/>
    </source>
</evidence>
<evidence type="ECO:0000256" key="7">
    <source>
        <dbReference type="ARBA" id="ARBA00022692"/>
    </source>
</evidence>
<dbReference type="OrthoDB" id="9791248at2"/>
<keyword evidence="7 10" id="KW-0812">Transmembrane</keyword>
<feature type="transmembrane region" description="Helical" evidence="10">
    <location>
        <begin position="144"/>
        <end position="161"/>
    </location>
</feature>
<evidence type="ECO:0000256" key="4">
    <source>
        <dbReference type="ARBA" id="ARBA00017522"/>
    </source>
</evidence>
<keyword evidence="8 10" id="KW-1133">Transmembrane helix</keyword>
<evidence type="ECO:0000256" key="5">
    <source>
        <dbReference type="ARBA" id="ARBA00022448"/>
    </source>
</evidence>
<feature type="transmembrane region" description="Helical" evidence="10">
    <location>
        <begin position="48"/>
        <end position="71"/>
    </location>
</feature>
<evidence type="ECO:0000313" key="12">
    <source>
        <dbReference type="Proteomes" id="UP000318946"/>
    </source>
</evidence>
<comment type="subcellular location">
    <subcellularLocation>
        <location evidence="2">Cell membrane</location>
        <topology evidence="2">Multi-pass membrane protein</topology>
    </subcellularLocation>
</comment>
<dbReference type="Pfam" id="PF04973">
    <property type="entry name" value="NMN_transporter"/>
    <property type="match status" value="1"/>
</dbReference>
<comment type="function">
    <text evidence="1">Required for nicotinamide riboside transport across the inner membrane.</text>
</comment>
<dbReference type="Proteomes" id="UP000318946">
    <property type="component" value="Chromosome"/>
</dbReference>
<evidence type="ECO:0000313" key="11">
    <source>
        <dbReference type="EMBL" id="BBL04679.1"/>
    </source>
</evidence>
<dbReference type="PANTHER" id="PTHR36122:SF2">
    <property type="entry name" value="NICOTINAMIDE RIBOSIDE TRANSPORTER PNUC"/>
    <property type="match status" value="1"/>
</dbReference>